<comment type="caution">
    <text evidence="1">The sequence shown here is derived from an EMBL/GenBank/DDBJ whole genome shotgun (WGS) entry which is preliminary data.</text>
</comment>
<keyword evidence="2" id="KW-1185">Reference proteome</keyword>
<protein>
    <submittedName>
        <fullName evidence="1">Uncharacterized protein</fullName>
    </submittedName>
</protein>
<name>A0A0V0RSX6_9BILA</name>
<dbReference type="AlphaFoldDB" id="A0A0V0RSX6"/>
<gene>
    <name evidence="1" type="ORF">T07_5574</name>
</gene>
<dbReference type="EMBL" id="JYDL01000085">
    <property type="protein sequence ID" value="KRX17577.1"/>
    <property type="molecule type" value="Genomic_DNA"/>
</dbReference>
<evidence type="ECO:0000313" key="2">
    <source>
        <dbReference type="Proteomes" id="UP000054630"/>
    </source>
</evidence>
<organism evidence="1 2">
    <name type="scientific">Trichinella nelsoni</name>
    <dbReference type="NCBI Taxonomy" id="6336"/>
    <lineage>
        <taxon>Eukaryota</taxon>
        <taxon>Metazoa</taxon>
        <taxon>Ecdysozoa</taxon>
        <taxon>Nematoda</taxon>
        <taxon>Enoplea</taxon>
        <taxon>Dorylaimia</taxon>
        <taxon>Trichinellida</taxon>
        <taxon>Trichinellidae</taxon>
        <taxon>Trichinella</taxon>
    </lineage>
</organism>
<sequence length="63" mass="7281">MAHIASNLTGKKSYSQHRLLQWIFDLPQRDLEHKKYLYSIFEYAALTDLKNSPVASLENSGNK</sequence>
<dbReference type="Proteomes" id="UP000054630">
    <property type="component" value="Unassembled WGS sequence"/>
</dbReference>
<reference evidence="1 2" key="1">
    <citation type="submission" date="2015-01" db="EMBL/GenBank/DDBJ databases">
        <title>Evolution of Trichinella species and genotypes.</title>
        <authorList>
            <person name="Korhonen P.K."/>
            <person name="Edoardo P."/>
            <person name="Giuseppe L.R."/>
            <person name="Gasser R.B."/>
        </authorList>
    </citation>
    <scope>NUCLEOTIDE SEQUENCE [LARGE SCALE GENOMIC DNA]</scope>
    <source>
        <strain evidence="1">ISS37</strain>
    </source>
</reference>
<accession>A0A0V0RSX6</accession>
<evidence type="ECO:0000313" key="1">
    <source>
        <dbReference type="EMBL" id="KRX17577.1"/>
    </source>
</evidence>
<proteinExistence type="predicted"/>